<dbReference type="SUPFAM" id="SSF52540">
    <property type="entry name" value="P-loop containing nucleoside triphosphate hydrolases"/>
    <property type="match status" value="1"/>
</dbReference>
<dbReference type="GO" id="GO:0003676">
    <property type="term" value="F:nucleic acid binding"/>
    <property type="evidence" value="ECO:0007669"/>
    <property type="project" value="InterPro"/>
</dbReference>
<dbReference type="InterPro" id="IPR012337">
    <property type="entry name" value="RNaseH-like_sf"/>
</dbReference>
<dbReference type="PANTHER" id="PTHR20953:SF3">
    <property type="entry name" value="P-LOOP CONTAINING NUCLEOSIDE TRIPHOSPHATE HYDROLASES SUPERFAMILY PROTEIN"/>
    <property type="match status" value="1"/>
</dbReference>
<dbReference type="PANTHER" id="PTHR20953">
    <property type="entry name" value="KINASE-RELATED"/>
    <property type="match status" value="1"/>
</dbReference>
<dbReference type="SUPFAM" id="SSF53098">
    <property type="entry name" value="Ribonuclease H-like"/>
    <property type="match status" value="1"/>
</dbReference>
<reference evidence="5 6" key="1">
    <citation type="journal article" date="2014" name="Genome Biol. Evol.">
        <title>The secreted proteins of Achlya hypogyna and Thraustotheca clavata identify the ancestral oomycete secretome and reveal gene acquisitions by horizontal gene transfer.</title>
        <authorList>
            <person name="Misner I."/>
            <person name="Blouin N."/>
            <person name="Leonard G."/>
            <person name="Richards T.A."/>
            <person name="Lane C.E."/>
        </authorList>
    </citation>
    <scope>NUCLEOTIDE SEQUENCE [LARGE SCALE GENOMIC DNA]</scope>
    <source>
        <strain evidence="5 6">ATCC 48635</strain>
    </source>
</reference>
<dbReference type="InterPro" id="IPR027417">
    <property type="entry name" value="P-loop_NTPase"/>
</dbReference>
<keyword evidence="1" id="KW-0547">Nucleotide-binding</keyword>
<dbReference type="STRING" id="1202772.A0A1V9YJN7"/>
<organism evidence="5 6">
    <name type="scientific">Achlya hypogyna</name>
    <name type="common">Oomycete</name>
    <name type="synonym">Protoachlya hypogyna</name>
    <dbReference type="NCBI Taxonomy" id="1202772"/>
    <lineage>
        <taxon>Eukaryota</taxon>
        <taxon>Sar</taxon>
        <taxon>Stramenopiles</taxon>
        <taxon>Oomycota</taxon>
        <taxon>Saprolegniomycetes</taxon>
        <taxon>Saprolegniales</taxon>
        <taxon>Achlyaceae</taxon>
        <taxon>Achlya</taxon>
    </lineage>
</organism>
<evidence type="ECO:0000256" key="1">
    <source>
        <dbReference type="ARBA" id="ARBA00022741"/>
    </source>
</evidence>
<comment type="caution">
    <text evidence="5">The sequence shown here is derived from an EMBL/GenBank/DDBJ whole genome shotgun (WGS) entry which is preliminary data.</text>
</comment>
<name>A0A1V9YJN7_ACHHY</name>
<dbReference type="Pfam" id="PF19568">
    <property type="entry name" value="Spore_III_AA"/>
    <property type="match status" value="1"/>
</dbReference>
<evidence type="ECO:0000313" key="6">
    <source>
        <dbReference type="Proteomes" id="UP000243579"/>
    </source>
</evidence>
<feature type="compositionally biased region" description="Pro residues" evidence="3">
    <location>
        <begin position="74"/>
        <end position="97"/>
    </location>
</feature>
<dbReference type="CDD" id="cd00009">
    <property type="entry name" value="AAA"/>
    <property type="match status" value="1"/>
</dbReference>
<evidence type="ECO:0000259" key="4">
    <source>
        <dbReference type="SMART" id="SM00382"/>
    </source>
</evidence>
<protein>
    <recommendedName>
        <fullName evidence="4">AAA+ ATPase domain-containing protein</fullName>
    </recommendedName>
</protein>
<accession>A0A1V9YJN7</accession>
<dbReference type="AlphaFoldDB" id="A0A1V9YJN7"/>
<evidence type="ECO:0000256" key="3">
    <source>
        <dbReference type="SAM" id="MobiDB-lite"/>
    </source>
</evidence>
<keyword evidence="6" id="KW-1185">Reference proteome</keyword>
<dbReference type="InterPro" id="IPR036397">
    <property type="entry name" value="RNaseH_sf"/>
</dbReference>
<proteinExistence type="predicted"/>
<dbReference type="EMBL" id="JNBR01001555">
    <property type="protein sequence ID" value="OQR85925.1"/>
    <property type="molecule type" value="Genomic_DNA"/>
</dbReference>
<gene>
    <name evidence="5" type="ORF">ACHHYP_11183</name>
</gene>
<feature type="compositionally biased region" description="Pro residues" evidence="3">
    <location>
        <begin position="59"/>
        <end position="68"/>
    </location>
</feature>
<dbReference type="Gene3D" id="3.30.420.10">
    <property type="entry name" value="Ribonuclease H-like superfamily/Ribonuclease H"/>
    <property type="match status" value="1"/>
</dbReference>
<dbReference type="Proteomes" id="UP000243579">
    <property type="component" value="Unassembled WGS sequence"/>
</dbReference>
<evidence type="ECO:0000256" key="2">
    <source>
        <dbReference type="ARBA" id="ARBA00022840"/>
    </source>
</evidence>
<dbReference type="GO" id="GO:0005524">
    <property type="term" value="F:ATP binding"/>
    <property type="evidence" value="ECO:0007669"/>
    <property type="project" value="UniProtKB-KW"/>
</dbReference>
<feature type="region of interest" description="Disordered" evidence="3">
    <location>
        <begin position="59"/>
        <end position="97"/>
    </location>
</feature>
<feature type="domain" description="AAA+ ATPase" evidence="4">
    <location>
        <begin position="464"/>
        <end position="634"/>
    </location>
</feature>
<dbReference type="InterPro" id="IPR003593">
    <property type="entry name" value="AAA+_ATPase"/>
</dbReference>
<evidence type="ECO:0000313" key="5">
    <source>
        <dbReference type="EMBL" id="OQR85925.1"/>
    </source>
</evidence>
<keyword evidence="2" id="KW-0067">ATP-binding</keyword>
<dbReference type="InterPro" id="IPR045735">
    <property type="entry name" value="Spore_III_AA_AAA+_ATPase"/>
</dbReference>
<dbReference type="OrthoDB" id="26838at2759"/>
<sequence length="678" mass="72975">MASIHAHGSPCYVSSFAISTKDLTSSQRRQATTRIVEILKRDKTLVFKVDTIGREYFLPRPPKVPPQPRKAAPPLSPVTPPLPPVAPRLPFTPPPTPPPSANAMLSAMYAQKIPGSYVLVPTQTHLKSLVSSTTASLDVGAIGLDVLGPDTATAVVQLAIETTVYFVDCAAISPQLVWAELRPILQNPFVSKVVFDGYAIAKMLAGFAQSRTNPVTPVLDLQLAAEALDLGVNCSFNDLLNHLSLPTLPTDDLHQRARQALASRPLEKELLVSATWQGLLLHKAYTATTTALADRVPHLEGASDARLTTAFTSDIRQLGFLHHQIASFERIGWATDNGIAVHENMDDIVRMLPTAWGDLLCTEDIQPHVLDIDLDLGRRPWASVAGQRLFLDTDEAVVVTPADVARVVDAVGGFGSDNRAGIERQLHRVSALRNRESAIVGVTIRVGRHVEGNARLLADVLGDVTKNVLFLGEPGCGKTTIIREVAQHLAATFNVCIVDTSNEIAGDGDVPHPCVGLARRIMVPSLAKQAAVMVECVQNHAPEVMVIDEIGRPNEVEAARTCKQRGVRMIASAHGSLRKLLKNQPLRGLVGGVTSVTVGDALARKGADGNLLKIVAERSGESIFDVIVELRRQRYNSWHVVLDAEAAVDAVLAGGSYTVQVRTRTPGSAAFSMHLEKG</sequence>
<dbReference type="Gene3D" id="3.40.50.300">
    <property type="entry name" value="P-loop containing nucleotide triphosphate hydrolases"/>
    <property type="match status" value="1"/>
</dbReference>
<dbReference type="SMART" id="SM00382">
    <property type="entry name" value="AAA"/>
    <property type="match status" value="1"/>
</dbReference>